<evidence type="ECO:0000256" key="1">
    <source>
        <dbReference type="ARBA" id="ARBA00022723"/>
    </source>
</evidence>
<name>A0AAV9VAX5_9PEZI</name>
<feature type="domain" description="CCHC-type" evidence="7">
    <location>
        <begin position="319"/>
        <end position="335"/>
    </location>
</feature>
<feature type="domain" description="CCHC-type" evidence="7">
    <location>
        <begin position="291"/>
        <end position="306"/>
    </location>
</feature>
<dbReference type="InterPro" id="IPR036875">
    <property type="entry name" value="Znf_CCHC_sf"/>
</dbReference>
<dbReference type="EMBL" id="JAVHNQ010000001">
    <property type="protein sequence ID" value="KAK6359003.1"/>
    <property type="molecule type" value="Genomic_DNA"/>
</dbReference>
<dbReference type="SUPFAM" id="SSF57756">
    <property type="entry name" value="Retrovirus zinc finger-like domains"/>
    <property type="match status" value="6"/>
</dbReference>
<evidence type="ECO:0000256" key="4">
    <source>
        <dbReference type="ARBA" id="ARBA00022833"/>
    </source>
</evidence>
<organism evidence="8 9">
    <name type="scientific">Orbilia brochopaga</name>
    <dbReference type="NCBI Taxonomy" id="3140254"/>
    <lineage>
        <taxon>Eukaryota</taxon>
        <taxon>Fungi</taxon>
        <taxon>Dikarya</taxon>
        <taxon>Ascomycota</taxon>
        <taxon>Pezizomycotina</taxon>
        <taxon>Orbiliomycetes</taxon>
        <taxon>Orbiliales</taxon>
        <taxon>Orbiliaceae</taxon>
        <taxon>Orbilia</taxon>
    </lineage>
</organism>
<dbReference type="SMART" id="SM00343">
    <property type="entry name" value="ZnF_C2HC"/>
    <property type="match status" value="13"/>
</dbReference>
<comment type="caution">
    <text evidence="8">The sequence shown here is derived from an EMBL/GenBank/DDBJ whole genome shotgun (WGS) entry which is preliminary data.</text>
</comment>
<keyword evidence="2" id="KW-0677">Repeat</keyword>
<dbReference type="InterPro" id="IPR001878">
    <property type="entry name" value="Znf_CCHC"/>
</dbReference>
<feature type="domain" description="CCHC-type" evidence="7">
    <location>
        <begin position="435"/>
        <end position="451"/>
    </location>
</feature>
<sequence length="520" mass="56785">MAGWGNDDPVKADEEEWVPPAHIAGGVEIKTVVNSGDDFFETPTDGFEGGDRPRAPPGPCRKCNQEGHLGNACPNSKCTSCGETGHSAGSCPTPKCKTCGAEGHIAYNCPDKTCGFCHEKGHHAKECEKKADAPCRNCGEIGHFAAECKKPRKMYGGDEAPVAVDEKAIEDAWAAMKTAGDEKDLDAFKDAFEKYVKIQPESLLPELQTAFKDNNFGYNLVAVKKEITNSQTIIDLQGNMNKEFVVTFQTSLKGRRSRFASNAGRFPENDEENLKRLENAGFVKESFVPWCNNCKERGHNSRMCPQEVMPRESEAPTVKCVNCGQPGHRARDCTEERKKPINRNACRNCGEEGHEAKECEKPRDASNVQCRKCEKTGHFSKDCPDAPKLICRNCEQEGHRASDCTEPRKVTCNNCGEEGHMRADCTQPRNPATMKCRNCDEMGHGARDCPKPRDITRVKCNECGEMGHYSRNCQNKGAGGDAGGDDDFASANAAAAGGADYSKPIGGWDTQPVETAVGGW</sequence>
<evidence type="ECO:0000313" key="9">
    <source>
        <dbReference type="Proteomes" id="UP001375240"/>
    </source>
</evidence>
<protein>
    <recommendedName>
        <fullName evidence="7">CCHC-type domain-containing protein</fullName>
    </recommendedName>
</protein>
<evidence type="ECO:0000256" key="5">
    <source>
        <dbReference type="PROSITE-ProRule" id="PRU00047"/>
    </source>
</evidence>
<feature type="domain" description="CCHC-type" evidence="7">
    <location>
        <begin position="391"/>
        <end position="406"/>
    </location>
</feature>
<keyword evidence="1" id="KW-0479">Metal-binding</keyword>
<evidence type="ECO:0000256" key="3">
    <source>
        <dbReference type="ARBA" id="ARBA00022771"/>
    </source>
</evidence>
<dbReference type="Pfam" id="PF00098">
    <property type="entry name" value="zf-CCHC"/>
    <property type="match status" value="10"/>
</dbReference>
<keyword evidence="9" id="KW-1185">Reference proteome</keyword>
<feature type="domain" description="CCHC-type" evidence="7">
    <location>
        <begin position="135"/>
        <end position="150"/>
    </location>
</feature>
<feature type="domain" description="CCHC-type" evidence="7">
    <location>
        <begin position="60"/>
        <end position="75"/>
    </location>
</feature>
<feature type="domain" description="CCHC-type" evidence="7">
    <location>
        <begin position="346"/>
        <end position="361"/>
    </location>
</feature>
<dbReference type="AlphaFoldDB" id="A0AAV9VAX5"/>
<dbReference type="PROSITE" id="PS50158">
    <property type="entry name" value="ZF_CCHC"/>
    <property type="match status" value="12"/>
</dbReference>
<dbReference type="GO" id="GO:0003676">
    <property type="term" value="F:nucleic acid binding"/>
    <property type="evidence" value="ECO:0007669"/>
    <property type="project" value="InterPro"/>
</dbReference>
<evidence type="ECO:0000259" key="7">
    <source>
        <dbReference type="PROSITE" id="PS50158"/>
    </source>
</evidence>
<feature type="domain" description="CCHC-type" evidence="7">
    <location>
        <begin position="412"/>
        <end position="427"/>
    </location>
</feature>
<feature type="domain" description="CCHC-type" evidence="7">
    <location>
        <begin position="459"/>
        <end position="475"/>
    </location>
</feature>
<feature type="domain" description="CCHC-type" evidence="7">
    <location>
        <begin position="77"/>
        <end position="92"/>
    </location>
</feature>
<dbReference type="Gene3D" id="4.10.60.10">
    <property type="entry name" value="Zinc finger, CCHC-type"/>
    <property type="match status" value="7"/>
</dbReference>
<accession>A0AAV9VAX5</accession>
<feature type="domain" description="CCHC-type" evidence="7">
    <location>
        <begin position="95"/>
        <end position="111"/>
    </location>
</feature>
<evidence type="ECO:0000313" key="8">
    <source>
        <dbReference type="EMBL" id="KAK6359003.1"/>
    </source>
</evidence>
<feature type="region of interest" description="Disordered" evidence="6">
    <location>
        <begin position="495"/>
        <end position="520"/>
    </location>
</feature>
<dbReference type="GO" id="GO:0008270">
    <property type="term" value="F:zinc ion binding"/>
    <property type="evidence" value="ECO:0007669"/>
    <property type="project" value="UniProtKB-KW"/>
</dbReference>
<dbReference type="PANTHER" id="PTHR47103:SF8">
    <property type="entry name" value="DNA-BINDING PROTEIN"/>
    <property type="match status" value="1"/>
</dbReference>
<proteinExistence type="predicted"/>
<dbReference type="PANTHER" id="PTHR47103">
    <property type="entry name" value="DNA-BINDING PROTEIN"/>
    <property type="match status" value="1"/>
</dbReference>
<dbReference type="Proteomes" id="UP001375240">
    <property type="component" value="Unassembled WGS sequence"/>
</dbReference>
<reference evidence="8 9" key="1">
    <citation type="submission" date="2019-10" db="EMBL/GenBank/DDBJ databases">
        <authorList>
            <person name="Palmer J.M."/>
        </authorList>
    </citation>
    <scope>NUCLEOTIDE SEQUENCE [LARGE SCALE GENOMIC DNA]</scope>
    <source>
        <strain evidence="8 9">TWF696</strain>
    </source>
</reference>
<feature type="region of interest" description="Disordered" evidence="6">
    <location>
        <begin position="1"/>
        <end position="21"/>
    </location>
</feature>
<keyword evidence="3 5" id="KW-0863">Zinc-finger</keyword>
<feature type="domain" description="CCHC-type" evidence="7">
    <location>
        <begin position="370"/>
        <end position="385"/>
    </location>
</feature>
<evidence type="ECO:0000256" key="2">
    <source>
        <dbReference type="ARBA" id="ARBA00022737"/>
    </source>
</evidence>
<gene>
    <name evidence="8" type="ORF">TWF696_000175</name>
</gene>
<evidence type="ECO:0000256" key="6">
    <source>
        <dbReference type="SAM" id="MobiDB-lite"/>
    </source>
</evidence>
<keyword evidence="4" id="KW-0862">Zinc</keyword>